<keyword evidence="3" id="KW-1003">Cell membrane</keyword>
<gene>
    <name evidence="9" type="primary">epsF_5</name>
    <name evidence="9" type="ORF">MBHS_03510</name>
</gene>
<evidence type="ECO:0000256" key="2">
    <source>
        <dbReference type="ARBA" id="ARBA00005745"/>
    </source>
</evidence>
<evidence type="ECO:0000256" key="7">
    <source>
        <dbReference type="SAM" id="Phobius"/>
    </source>
</evidence>
<feature type="transmembrane region" description="Helical" evidence="7">
    <location>
        <begin position="169"/>
        <end position="190"/>
    </location>
</feature>
<dbReference type="PANTHER" id="PTHR30012">
    <property type="entry name" value="GENERAL SECRETION PATHWAY PROTEIN"/>
    <property type="match status" value="1"/>
</dbReference>
<evidence type="ECO:0000313" key="9">
    <source>
        <dbReference type="EMBL" id="SEH07632.1"/>
    </source>
</evidence>
<dbReference type="RefSeq" id="WP_103921266.1">
    <property type="nucleotide sequence ID" value="NZ_FMSV02000537.1"/>
</dbReference>
<dbReference type="EMBL" id="FMSV02000537">
    <property type="protein sequence ID" value="SEH07632.1"/>
    <property type="molecule type" value="Genomic_DNA"/>
</dbReference>
<keyword evidence="4 7" id="KW-0812">Transmembrane</keyword>
<comment type="subcellular location">
    <subcellularLocation>
        <location evidence="1">Cell membrane</location>
        <topology evidence="1">Multi-pass membrane protein</topology>
    </subcellularLocation>
</comment>
<evidence type="ECO:0000313" key="10">
    <source>
        <dbReference type="Proteomes" id="UP000236724"/>
    </source>
</evidence>
<dbReference type="GO" id="GO:0015628">
    <property type="term" value="P:protein secretion by the type II secretion system"/>
    <property type="evidence" value="ECO:0007669"/>
    <property type="project" value="TreeGrafter"/>
</dbReference>
<dbReference type="PANTHER" id="PTHR30012:SF0">
    <property type="entry name" value="TYPE II SECRETION SYSTEM PROTEIN F-RELATED"/>
    <property type="match status" value="1"/>
</dbReference>
<dbReference type="Pfam" id="PF00482">
    <property type="entry name" value="T2SSF"/>
    <property type="match status" value="2"/>
</dbReference>
<comment type="similarity">
    <text evidence="2">Belongs to the GSP F family.</text>
</comment>
<feature type="domain" description="Type II secretion system protein GspF" evidence="8">
    <location>
        <begin position="67"/>
        <end position="191"/>
    </location>
</feature>
<accession>A0A1H6FC19</accession>
<dbReference type="OrthoDB" id="9805682at2"/>
<reference evidence="9 10" key="1">
    <citation type="submission" date="2016-10" db="EMBL/GenBank/DDBJ databases">
        <authorList>
            <person name="de Groot N.N."/>
        </authorList>
    </citation>
    <scope>NUCLEOTIDE SEQUENCE [LARGE SCALE GENOMIC DNA]</scope>
    <source>
        <strain evidence="9">MBHS1</strain>
    </source>
</reference>
<dbReference type="Proteomes" id="UP000236724">
    <property type="component" value="Unassembled WGS sequence"/>
</dbReference>
<evidence type="ECO:0000256" key="4">
    <source>
        <dbReference type="ARBA" id="ARBA00022692"/>
    </source>
</evidence>
<feature type="transmembrane region" description="Helical" evidence="7">
    <location>
        <begin position="368"/>
        <end position="395"/>
    </location>
</feature>
<evidence type="ECO:0000259" key="8">
    <source>
        <dbReference type="Pfam" id="PF00482"/>
    </source>
</evidence>
<evidence type="ECO:0000256" key="6">
    <source>
        <dbReference type="ARBA" id="ARBA00023136"/>
    </source>
</evidence>
<sequence>MTQYHYQVLDKEQRQMSGALEANNEREAMRKLQRQGLRILKIENRKHPRSQTGSQRPPKQRDILIVLHELTTLLESGVALIEAVESLAQSNHHPILVTAFDDIASRLRHGSNFAEAIGANSKVLKLPWYVPQLLEAGELTGKVAQALRDGLTQMEYETKIQNDMRNAMIYPAILVFSGIAAVLMIFIMVVPRFAGILKNRAAEDLPFLAKAVINTGMFLNAHMLWIALGIGAFVILLLSLWKNKTWRNRIQESFTRLPLFGEWLLESETARWAAMMGTLLENRVALLHALDLARRGIQLPQLKARLEQVSQAVRAGTPLSRALQDQDAMTATGQNLIRAGERAGELPRMLKSLARLLEESGQQRMKRLLLMIEPIAILVIGSVIGVIITGVILAITSVNQISI</sequence>
<dbReference type="AlphaFoldDB" id="A0A1H6FC19"/>
<feature type="transmembrane region" description="Helical" evidence="7">
    <location>
        <begin position="223"/>
        <end position="241"/>
    </location>
</feature>
<dbReference type="Gene3D" id="1.20.81.30">
    <property type="entry name" value="Type II secretion system (T2SS), domain F"/>
    <property type="match status" value="2"/>
</dbReference>
<keyword evidence="5 7" id="KW-1133">Transmembrane helix</keyword>
<evidence type="ECO:0000256" key="5">
    <source>
        <dbReference type="ARBA" id="ARBA00022989"/>
    </source>
</evidence>
<keyword evidence="10" id="KW-1185">Reference proteome</keyword>
<organism evidence="9 10">
    <name type="scientific">Candidatus Venteria ishoeyi</name>
    <dbReference type="NCBI Taxonomy" id="1899563"/>
    <lineage>
        <taxon>Bacteria</taxon>
        <taxon>Pseudomonadati</taxon>
        <taxon>Pseudomonadota</taxon>
        <taxon>Gammaproteobacteria</taxon>
        <taxon>Thiotrichales</taxon>
        <taxon>Thiotrichaceae</taxon>
        <taxon>Venteria</taxon>
    </lineage>
</organism>
<proteinExistence type="inferred from homology"/>
<dbReference type="PRINTS" id="PR00812">
    <property type="entry name" value="BCTERIALGSPF"/>
</dbReference>
<dbReference type="InterPro" id="IPR042094">
    <property type="entry name" value="T2SS_GspF_sf"/>
</dbReference>
<dbReference type="InterPro" id="IPR003004">
    <property type="entry name" value="GspF/PilC"/>
</dbReference>
<evidence type="ECO:0000256" key="1">
    <source>
        <dbReference type="ARBA" id="ARBA00004651"/>
    </source>
</evidence>
<keyword evidence="6 7" id="KW-0472">Membrane</keyword>
<dbReference type="InterPro" id="IPR018076">
    <property type="entry name" value="T2SS_GspF_dom"/>
</dbReference>
<protein>
    <submittedName>
        <fullName evidence="9">Type II secretion system protein F</fullName>
    </submittedName>
</protein>
<evidence type="ECO:0000256" key="3">
    <source>
        <dbReference type="ARBA" id="ARBA00022475"/>
    </source>
</evidence>
<name>A0A1H6FC19_9GAMM</name>
<dbReference type="GO" id="GO:0005886">
    <property type="term" value="C:plasma membrane"/>
    <property type="evidence" value="ECO:0007669"/>
    <property type="project" value="UniProtKB-SubCell"/>
</dbReference>
<feature type="domain" description="Type II secretion system protein GspF" evidence="8">
    <location>
        <begin position="273"/>
        <end position="393"/>
    </location>
</feature>